<dbReference type="Gene3D" id="3.40.190.80">
    <property type="match status" value="1"/>
</dbReference>
<proteinExistence type="inferred from homology"/>
<evidence type="ECO:0000256" key="2">
    <source>
        <dbReference type="ARBA" id="ARBA00009759"/>
    </source>
</evidence>
<dbReference type="CDD" id="cd01641">
    <property type="entry name" value="Bacterial_IMPase_like_1"/>
    <property type="match status" value="1"/>
</dbReference>
<accession>A0ABS7JFN0</accession>
<organism evidence="7 8">
    <name type="scientific">Qipengyuania pacifica</name>
    <dbReference type="NCBI Taxonomy" id="2860199"/>
    <lineage>
        <taxon>Bacteria</taxon>
        <taxon>Pseudomonadati</taxon>
        <taxon>Pseudomonadota</taxon>
        <taxon>Alphaproteobacteria</taxon>
        <taxon>Sphingomonadales</taxon>
        <taxon>Erythrobacteraceae</taxon>
        <taxon>Qipengyuania</taxon>
    </lineage>
</organism>
<dbReference type="NCBIfam" id="TIGR02067">
    <property type="entry name" value="his_9_HisN"/>
    <property type="match status" value="1"/>
</dbReference>
<dbReference type="PRINTS" id="PR00377">
    <property type="entry name" value="IMPHPHTASES"/>
</dbReference>
<dbReference type="InterPro" id="IPR011809">
    <property type="entry name" value="His_9_proposed"/>
</dbReference>
<dbReference type="Pfam" id="PF00459">
    <property type="entry name" value="Inositol_P"/>
    <property type="match status" value="1"/>
</dbReference>
<dbReference type="PANTHER" id="PTHR43200:SF6">
    <property type="entry name" value="3'(2'),5'-BISPHOSPHATE NUCLEOTIDASE"/>
    <property type="match status" value="1"/>
</dbReference>
<dbReference type="Proteomes" id="UP000776651">
    <property type="component" value="Unassembled WGS sequence"/>
</dbReference>
<dbReference type="GO" id="GO:0004401">
    <property type="term" value="F:histidinol-phosphatase activity"/>
    <property type="evidence" value="ECO:0007669"/>
    <property type="project" value="UniProtKB-EC"/>
</dbReference>
<keyword evidence="8" id="KW-1185">Reference proteome</keyword>
<comment type="similarity">
    <text evidence="2">Belongs to the inositol monophosphatase superfamily.</text>
</comment>
<dbReference type="EMBL" id="JAIGNQ010000001">
    <property type="protein sequence ID" value="MBX7487460.1"/>
    <property type="molecule type" value="Genomic_DNA"/>
</dbReference>
<dbReference type="EC" id="3.1.3.15" evidence="6"/>
<dbReference type="InterPro" id="IPR051090">
    <property type="entry name" value="Inositol_monoP_superfamily"/>
</dbReference>
<dbReference type="PANTHER" id="PTHR43200">
    <property type="entry name" value="PHOSPHATASE"/>
    <property type="match status" value="1"/>
</dbReference>
<sequence length="266" mass="28180">MQRNSDLALANRLADAAGEAIRPLFRGEWSQERKPDKSFVTEADRAAEAAMRSILESERSDDGIIGEEYGTRNEGAARQWVLDPIDGTTSFIAGRPIFGTLIALVQDGWPVLGVIDQPIARERWVGQIGEGTTFNGKPARAAPCKDLSDAVLGTTSPHQFSGDDVDAFMGVAKAVAERKIIYGGDCYNYGLVASGHVDVVIEAGLKLYDFAALVPVVEGAGGVMSDWQGNPLDAGSDGRVIALGDAARLDDVLEAMGGSSAHDHGH</sequence>
<gene>
    <name evidence="7" type="primary">hisN</name>
    <name evidence="7" type="ORF">K3177_02930</name>
</gene>
<protein>
    <recommendedName>
        <fullName evidence="6">Histidinol-phosphatase</fullName>
        <ecNumber evidence="6">3.1.3.15</ecNumber>
    </recommendedName>
</protein>
<dbReference type="Gene3D" id="3.30.540.10">
    <property type="entry name" value="Fructose-1,6-Bisphosphatase, subunit A, domain 1"/>
    <property type="match status" value="1"/>
</dbReference>
<dbReference type="InterPro" id="IPR000760">
    <property type="entry name" value="Inositol_monophosphatase-like"/>
</dbReference>
<evidence type="ECO:0000256" key="5">
    <source>
        <dbReference type="ARBA" id="ARBA00022842"/>
    </source>
</evidence>
<name>A0ABS7JFN0_9SPHN</name>
<reference evidence="7 8" key="1">
    <citation type="submission" date="2021-08" db="EMBL/GenBank/DDBJ databases">
        <title>Comparative Genomics Analysis of the Genus Qipengyuania Reveals Extensive Genetic Diversity and Metabolic Versatility, Including the Description of Fifteen Novel Species.</title>
        <authorList>
            <person name="Liu Y."/>
        </authorList>
    </citation>
    <scope>NUCLEOTIDE SEQUENCE [LARGE SCALE GENOMIC DNA]</scope>
    <source>
        <strain evidence="7 8">GH25</strain>
    </source>
</reference>
<dbReference type="RefSeq" id="WP_221596926.1">
    <property type="nucleotide sequence ID" value="NZ_JAIGNQ010000001.1"/>
</dbReference>
<evidence type="ECO:0000256" key="1">
    <source>
        <dbReference type="ARBA" id="ARBA00001946"/>
    </source>
</evidence>
<keyword evidence="5" id="KW-0460">Magnesium</keyword>
<dbReference type="SUPFAM" id="SSF56655">
    <property type="entry name" value="Carbohydrate phosphatase"/>
    <property type="match status" value="1"/>
</dbReference>
<comment type="caution">
    <text evidence="7">The sequence shown here is derived from an EMBL/GenBank/DDBJ whole genome shotgun (WGS) entry which is preliminary data.</text>
</comment>
<comment type="cofactor">
    <cofactor evidence="1">
        <name>Mg(2+)</name>
        <dbReference type="ChEBI" id="CHEBI:18420"/>
    </cofactor>
</comment>
<evidence type="ECO:0000256" key="6">
    <source>
        <dbReference type="NCBIfam" id="TIGR02067"/>
    </source>
</evidence>
<keyword evidence="4 7" id="KW-0378">Hydrolase</keyword>
<keyword evidence="3" id="KW-0479">Metal-binding</keyword>
<evidence type="ECO:0000256" key="3">
    <source>
        <dbReference type="ARBA" id="ARBA00022723"/>
    </source>
</evidence>
<evidence type="ECO:0000256" key="4">
    <source>
        <dbReference type="ARBA" id="ARBA00022801"/>
    </source>
</evidence>
<evidence type="ECO:0000313" key="7">
    <source>
        <dbReference type="EMBL" id="MBX7487460.1"/>
    </source>
</evidence>
<evidence type="ECO:0000313" key="8">
    <source>
        <dbReference type="Proteomes" id="UP000776651"/>
    </source>
</evidence>